<protein>
    <submittedName>
        <fullName evidence="3">BACK domain-containing protein</fullName>
    </submittedName>
</protein>
<reference evidence="3" key="1">
    <citation type="submission" date="2022-11" db="UniProtKB">
        <authorList>
            <consortium name="WormBaseParasite"/>
        </authorList>
    </citation>
    <scope>IDENTIFICATION</scope>
</reference>
<evidence type="ECO:0000256" key="1">
    <source>
        <dbReference type="SAM" id="MobiDB-lite"/>
    </source>
</evidence>
<dbReference type="Proteomes" id="UP000887578">
    <property type="component" value="Unplaced"/>
</dbReference>
<evidence type="ECO:0000313" key="3">
    <source>
        <dbReference type="WBParaSite" id="PDA_v2.g15924.t1"/>
    </source>
</evidence>
<organism evidence="2 3">
    <name type="scientific">Panagrolaimus davidi</name>
    <dbReference type="NCBI Taxonomy" id="227884"/>
    <lineage>
        <taxon>Eukaryota</taxon>
        <taxon>Metazoa</taxon>
        <taxon>Ecdysozoa</taxon>
        <taxon>Nematoda</taxon>
        <taxon>Chromadorea</taxon>
        <taxon>Rhabditida</taxon>
        <taxon>Tylenchina</taxon>
        <taxon>Panagrolaimomorpha</taxon>
        <taxon>Panagrolaimoidea</taxon>
        <taxon>Panagrolaimidae</taxon>
        <taxon>Panagrolaimus</taxon>
    </lineage>
</organism>
<accession>A0A914PE29</accession>
<dbReference type="WBParaSite" id="PDA_v2.g15924.t1">
    <property type="protein sequence ID" value="PDA_v2.g15924.t1"/>
    <property type="gene ID" value="PDA_v2.g15924"/>
</dbReference>
<name>A0A914PE29_9BILA</name>
<keyword evidence="2" id="KW-1185">Reference proteome</keyword>
<proteinExistence type="predicted"/>
<feature type="region of interest" description="Disordered" evidence="1">
    <location>
        <begin position="186"/>
        <end position="245"/>
    </location>
</feature>
<dbReference type="AlphaFoldDB" id="A0A914PE29"/>
<evidence type="ECO:0000313" key="2">
    <source>
        <dbReference type="Proteomes" id="UP000887578"/>
    </source>
</evidence>
<sequence length="245" mass="29322">MYDVPDLFEFCANRLPKTLGQNDLLKLAEMAVLYNKFDVVKKCLNEISFKAFHPYFSLQYESQSGKVWISPELVLEFVKCCPRINYFREDAVFEKTFEWAKGQCKEKNLEINAENLKEIMSPFVPYFDLEKINLGILATTIYDYELIPEKQLLKRFVDNHLNEMKKQNPPLSYPQNMPMQLQPLQTQFHQQQPPQQMTQQMQTQFHQPSKLMQQQLQQQQQRHHQMQQQLQPQFHQQPPHKQMLQ</sequence>